<evidence type="ECO:0000313" key="7">
    <source>
        <dbReference type="EMBL" id="KXG77098.1"/>
    </source>
</evidence>
<dbReference type="EMBL" id="LOEE01000019">
    <property type="protein sequence ID" value="KXG77098.1"/>
    <property type="molecule type" value="Genomic_DNA"/>
</dbReference>
<dbReference type="PANTHER" id="PTHR43133">
    <property type="entry name" value="RNA POLYMERASE ECF-TYPE SIGMA FACTO"/>
    <property type="match status" value="1"/>
</dbReference>
<dbReference type="RefSeq" id="WP_068555001.1">
    <property type="nucleotide sequence ID" value="NZ_LOEE01000019.1"/>
</dbReference>
<dbReference type="InterPro" id="IPR013324">
    <property type="entry name" value="RNA_pol_sigma_r3/r4-like"/>
</dbReference>
<evidence type="ECO:0000256" key="4">
    <source>
        <dbReference type="ARBA" id="ARBA00023163"/>
    </source>
</evidence>
<dbReference type="InterPro" id="IPR007627">
    <property type="entry name" value="RNA_pol_sigma70_r2"/>
</dbReference>
<dbReference type="SUPFAM" id="SSF88946">
    <property type="entry name" value="Sigma2 domain of RNA polymerase sigma factors"/>
    <property type="match status" value="1"/>
</dbReference>
<name>A0A140L973_9FIRM</name>
<dbReference type="GO" id="GO:0006352">
    <property type="term" value="P:DNA-templated transcription initiation"/>
    <property type="evidence" value="ECO:0007669"/>
    <property type="project" value="InterPro"/>
</dbReference>
<evidence type="ECO:0000256" key="1">
    <source>
        <dbReference type="ARBA" id="ARBA00010641"/>
    </source>
</evidence>
<dbReference type="Pfam" id="PF08281">
    <property type="entry name" value="Sigma70_r4_2"/>
    <property type="match status" value="1"/>
</dbReference>
<dbReference type="Gene3D" id="1.10.10.10">
    <property type="entry name" value="Winged helix-like DNA-binding domain superfamily/Winged helix DNA-binding domain"/>
    <property type="match status" value="1"/>
</dbReference>
<dbReference type="AlphaFoldDB" id="A0A140L973"/>
<dbReference type="InterPro" id="IPR013325">
    <property type="entry name" value="RNA_pol_sigma_r2"/>
</dbReference>
<protein>
    <submittedName>
        <fullName evidence="7">ECF RNA polymerase sigma-E factor</fullName>
    </submittedName>
</protein>
<organism evidence="7 8">
    <name type="scientific">Thermotalea metallivorans</name>
    <dbReference type="NCBI Taxonomy" id="520762"/>
    <lineage>
        <taxon>Bacteria</taxon>
        <taxon>Bacillati</taxon>
        <taxon>Bacillota</taxon>
        <taxon>Clostridia</taxon>
        <taxon>Peptostreptococcales</taxon>
        <taxon>Thermotaleaceae</taxon>
        <taxon>Thermotalea</taxon>
    </lineage>
</organism>
<evidence type="ECO:0000259" key="5">
    <source>
        <dbReference type="Pfam" id="PF04542"/>
    </source>
</evidence>
<reference evidence="7 8" key="1">
    <citation type="submission" date="2015-12" db="EMBL/GenBank/DDBJ databases">
        <title>Draft genome sequence of the thermoanaerobe Thermotalea metallivorans, an isolate from the runoff channel of the Great Artesian Basin, Australia.</title>
        <authorList>
            <person name="Patel B.K."/>
        </authorList>
    </citation>
    <scope>NUCLEOTIDE SEQUENCE [LARGE SCALE GENOMIC DNA]</scope>
    <source>
        <strain evidence="7 8">B2-1</strain>
    </source>
</reference>
<evidence type="ECO:0000256" key="3">
    <source>
        <dbReference type="ARBA" id="ARBA00023082"/>
    </source>
</evidence>
<evidence type="ECO:0000256" key="2">
    <source>
        <dbReference type="ARBA" id="ARBA00023015"/>
    </source>
</evidence>
<keyword evidence="2" id="KW-0805">Transcription regulation</keyword>
<keyword evidence="3" id="KW-0731">Sigma factor</keyword>
<dbReference type="PANTHER" id="PTHR43133:SF51">
    <property type="entry name" value="RNA POLYMERASE SIGMA FACTOR"/>
    <property type="match status" value="1"/>
</dbReference>
<dbReference type="Proteomes" id="UP000070456">
    <property type="component" value="Unassembled WGS sequence"/>
</dbReference>
<evidence type="ECO:0000259" key="6">
    <source>
        <dbReference type="Pfam" id="PF08281"/>
    </source>
</evidence>
<dbReference type="NCBIfam" id="TIGR02937">
    <property type="entry name" value="sigma70-ECF"/>
    <property type="match status" value="1"/>
</dbReference>
<proteinExistence type="inferred from homology"/>
<dbReference type="InterPro" id="IPR014284">
    <property type="entry name" value="RNA_pol_sigma-70_dom"/>
</dbReference>
<keyword evidence="4" id="KW-0804">Transcription</keyword>
<dbReference type="Gene3D" id="1.10.1740.10">
    <property type="match status" value="1"/>
</dbReference>
<dbReference type="SUPFAM" id="SSF88659">
    <property type="entry name" value="Sigma3 and sigma4 domains of RNA polymerase sigma factors"/>
    <property type="match status" value="1"/>
</dbReference>
<dbReference type="InterPro" id="IPR039425">
    <property type="entry name" value="RNA_pol_sigma-70-like"/>
</dbReference>
<gene>
    <name evidence="7" type="primary">rpoE</name>
    <name evidence="7" type="ORF">AN619_06270</name>
</gene>
<evidence type="ECO:0000313" key="8">
    <source>
        <dbReference type="Proteomes" id="UP000070456"/>
    </source>
</evidence>
<dbReference type="GO" id="GO:0003677">
    <property type="term" value="F:DNA binding"/>
    <property type="evidence" value="ECO:0007669"/>
    <property type="project" value="InterPro"/>
</dbReference>
<comment type="similarity">
    <text evidence="1">Belongs to the sigma-70 factor family. ECF subfamily.</text>
</comment>
<feature type="domain" description="RNA polymerase sigma-70 region 2" evidence="5">
    <location>
        <begin position="23"/>
        <end position="90"/>
    </location>
</feature>
<keyword evidence="8" id="KW-1185">Reference proteome</keyword>
<dbReference type="Pfam" id="PF04542">
    <property type="entry name" value="Sigma70_r2"/>
    <property type="match status" value="1"/>
</dbReference>
<dbReference type="STRING" id="520762.AN619_06270"/>
<dbReference type="InterPro" id="IPR036388">
    <property type="entry name" value="WH-like_DNA-bd_sf"/>
</dbReference>
<sequence>MHDHENNLIEKSKQGDVESFETLIREYQTVAFNIAFRMLGNMEDANDVTQEALIKVYKSIKTFHGQSSFSTWLYRIVTNTCLDELRKRKRQKAYSYHHPIETEDGEIERDMEDYGNSTEEIVERKETIKSIQDAINALPEQHKTVIVLRDIRGFNYEQIAEILDCPQGTIKSRISRARISLKEIIEKKELYKNPYV</sequence>
<dbReference type="OrthoDB" id="9784984at2"/>
<accession>A0A140L973</accession>
<dbReference type="GO" id="GO:0016987">
    <property type="term" value="F:sigma factor activity"/>
    <property type="evidence" value="ECO:0007669"/>
    <property type="project" value="UniProtKB-KW"/>
</dbReference>
<feature type="domain" description="RNA polymerase sigma factor 70 region 4 type 2" evidence="6">
    <location>
        <begin position="130"/>
        <end position="179"/>
    </location>
</feature>
<dbReference type="PATRIC" id="fig|520762.4.peg.704"/>
<dbReference type="CDD" id="cd06171">
    <property type="entry name" value="Sigma70_r4"/>
    <property type="match status" value="1"/>
</dbReference>
<dbReference type="InterPro" id="IPR013249">
    <property type="entry name" value="RNA_pol_sigma70_r4_t2"/>
</dbReference>
<comment type="caution">
    <text evidence="7">The sequence shown here is derived from an EMBL/GenBank/DDBJ whole genome shotgun (WGS) entry which is preliminary data.</text>
</comment>